<evidence type="ECO:0000256" key="1">
    <source>
        <dbReference type="SAM" id="MobiDB-lite"/>
    </source>
</evidence>
<reference evidence="4" key="1">
    <citation type="submission" date="2017-02" db="UniProtKB">
        <authorList>
            <consortium name="WormBaseParasite"/>
        </authorList>
    </citation>
    <scope>IDENTIFICATION</scope>
</reference>
<evidence type="ECO:0000313" key="3">
    <source>
        <dbReference type="Proteomes" id="UP000276776"/>
    </source>
</evidence>
<proteinExistence type="predicted"/>
<dbReference type="STRING" id="103827.A0A0N5CTE5"/>
<protein>
    <submittedName>
        <fullName evidence="4">Phorbol-ester/DAG-type domain-containing protein</fullName>
    </submittedName>
</protein>
<accession>A0A0N5CTE5</accession>
<dbReference type="WBParaSite" id="TCLT_0000350501-mRNA-1">
    <property type="protein sequence ID" value="TCLT_0000350501-mRNA-1"/>
    <property type="gene ID" value="TCLT_0000350501"/>
</dbReference>
<dbReference type="EMBL" id="UYYF01001616">
    <property type="protein sequence ID" value="VDN00006.1"/>
    <property type="molecule type" value="Genomic_DNA"/>
</dbReference>
<name>A0A0N5CTE5_THECL</name>
<evidence type="ECO:0000313" key="2">
    <source>
        <dbReference type="EMBL" id="VDN00006.1"/>
    </source>
</evidence>
<evidence type="ECO:0000313" key="4">
    <source>
        <dbReference type="WBParaSite" id="TCLT_0000350501-mRNA-1"/>
    </source>
</evidence>
<dbReference type="Proteomes" id="UP000276776">
    <property type="component" value="Unassembled WGS sequence"/>
</dbReference>
<feature type="region of interest" description="Disordered" evidence="1">
    <location>
        <begin position="58"/>
        <end position="83"/>
    </location>
</feature>
<gene>
    <name evidence="2" type="ORF">TCLT_LOCUS3497</name>
</gene>
<feature type="compositionally biased region" description="Polar residues" evidence="1">
    <location>
        <begin position="58"/>
        <end position="67"/>
    </location>
</feature>
<keyword evidence="3" id="KW-1185">Reference proteome</keyword>
<sequence>MDKFVFISKRCNRCSTFLLHDCSSSSYFANPYNTLRTVSATAQTDVVKENSRAGSLTRLQKLSNDSVQHTRRTKSVVAPLTKD</sequence>
<dbReference type="AlphaFoldDB" id="A0A0N5CTE5"/>
<reference evidence="2 3" key="2">
    <citation type="submission" date="2018-11" db="EMBL/GenBank/DDBJ databases">
        <authorList>
            <consortium name="Pathogen Informatics"/>
        </authorList>
    </citation>
    <scope>NUCLEOTIDE SEQUENCE [LARGE SCALE GENOMIC DNA]</scope>
</reference>
<organism evidence="4">
    <name type="scientific">Thelazia callipaeda</name>
    <name type="common">Oriental eyeworm</name>
    <name type="synonym">Parasitic nematode</name>
    <dbReference type="NCBI Taxonomy" id="103827"/>
    <lineage>
        <taxon>Eukaryota</taxon>
        <taxon>Metazoa</taxon>
        <taxon>Ecdysozoa</taxon>
        <taxon>Nematoda</taxon>
        <taxon>Chromadorea</taxon>
        <taxon>Rhabditida</taxon>
        <taxon>Spirurina</taxon>
        <taxon>Spiruromorpha</taxon>
        <taxon>Thelazioidea</taxon>
        <taxon>Thelaziidae</taxon>
        <taxon>Thelazia</taxon>
    </lineage>
</organism>